<proteinExistence type="predicted"/>
<feature type="region of interest" description="Disordered" evidence="1">
    <location>
        <begin position="127"/>
        <end position="147"/>
    </location>
</feature>
<name>A0AAV4VV68_CAEEX</name>
<protein>
    <submittedName>
        <fullName evidence="2">Uncharacterized protein</fullName>
    </submittedName>
</protein>
<sequence length="147" mass="16284">MESSPVHIKMQIETQPFPDGWDAKMGKAVFMKSLIKRGESLHLQLKAISNPLTNLLQHILQHLGKVAEKNIFHAARRYLAPSISLENHLPSPSADAYLTLIFNPSLSHQGRTYSGDSILHPLFLSTPVPSHSSPRSGSSEEPARNWG</sequence>
<feature type="compositionally biased region" description="Low complexity" evidence="1">
    <location>
        <begin position="127"/>
        <end position="140"/>
    </location>
</feature>
<keyword evidence="3" id="KW-1185">Reference proteome</keyword>
<comment type="caution">
    <text evidence="2">The sequence shown here is derived from an EMBL/GenBank/DDBJ whole genome shotgun (WGS) entry which is preliminary data.</text>
</comment>
<evidence type="ECO:0000313" key="2">
    <source>
        <dbReference type="EMBL" id="GIY74361.1"/>
    </source>
</evidence>
<organism evidence="2 3">
    <name type="scientific">Caerostris extrusa</name>
    <name type="common">Bark spider</name>
    <name type="synonym">Caerostris bankana</name>
    <dbReference type="NCBI Taxonomy" id="172846"/>
    <lineage>
        <taxon>Eukaryota</taxon>
        <taxon>Metazoa</taxon>
        <taxon>Ecdysozoa</taxon>
        <taxon>Arthropoda</taxon>
        <taxon>Chelicerata</taxon>
        <taxon>Arachnida</taxon>
        <taxon>Araneae</taxon>
        <taxon>Araneomorphae</taxon>
        <taxon>Entelegynae</taxon>
        <taxon>Araneoidea</taxon>
        <taxon>Araneidae</taxon>
        <taxon>Caerostris</taxon>
    </lineage>
</organism>
<evidence type="ECO:0000256" key="1">
    <source>
        <dbReference type="SAM" id="MobiDB-lite"/>
    </source>
</evidence>
<dbReference type="AlphaFoldDB" id="A0AAV4VV68"/>
<gene>
    <name evidence="2" type="ORF">CEXT_503851</name>
</gene>
<dbReference type="EMBL" id="BPLR01015206">
    <property type="protein sequence ID" value="GIY74361.1"/>
    <property type="molecule type" value="Genomic_DNA"/>
</dbReference>
<accession>A0AAV4VV68</accession>
<evidence type="ECO:0000313" key="3">
    <source>
        <dbReference type="Proteomes" id="UP001054945"/>
    </source>
</evidence>
<reference evidence="2 3" key="1">
    <citation type="submission" date="2021-06" db="EMBL/GenBank/DDBJ databases">
        <title>Caerostris extrusa draft genome.</title>
        <authorList>
            <person name="Kono N."/>
            <person name="Arakawa K."/>
        </authorList>
    </citation>
    <scope>NUCLEOTIDE SEQUENCE [LARGE SCALE GENOMIC DNA]</scope>
</reference>
<dbReference type="Proteomes" id="UP001054945">
    <property type="component" value="Unassembled WGS sequence"/>
</dbReference>